<reference evidence="1 2" key="1">
    <citation type="submission" date="2019-11" db="EMBL/GenBank/DDBJ databases">
        <title>Comparative genomics of hydrocarbon-degrading Desulfosarcina strains.</title>
        <authorList>
            <person name="Watanabe M."/>
            <person name="Kojima H."/>
            <person name="Fukui M."/>
        </authorList>
    </citation>
    <scope>NUCLEOTIDE SEQUENCE [LARGE SCALE GENOMIC DNA]</scope>
    <source>
        <strain evidence="1 2">PL12</strain>
    </source>
</reference>
<dbReference type="AlphaFoldDB" id="A0A5K7YP90"/>
<proteinExistence type="predicted"/>
<keyword evidence="2" id="KW-1185">Reference proteome</keyword>
<evidence type="ECO:0000313" key="2">
    <source>
        <dbReference type="Proteomes" id="UP000427906"/>
    </source>
</evidence>
<dbReference type="EMBL" id="AP021874">
    <property type="protein sequence ID" value="BBO71602.1"/>
    <property type="molecule type" value="Genomic_DNA"/>
</dbReference>
<gene>
    <name evidence="1" type="ORF">DSCA_55320</name>
</gene>
<dbReference type="Proteomes" id="UP000427906">
    <property type="component" value="Chromosome"/>
</dbReference>
<dbReference type="Pfam" id="PF10050">
    <property type="entry name" value="DUF2284"/>
    <property type="match status" value="1"/>
</dbReference>
<evidence type="ECO:0008006" key="3">
    <source>
        <dbReference type="Google" id="ProtNLM"/>
    </source>
</evidence>
<dbReference type="RefSeq" id="WP_167527974.1">
    <property type="nucleotide sequence ID" value="NZ_AP021874.1"/>
</dbReference>
<name>A0A5K7YP90_9BACT</name>
<dbReference type="InterPro" id="IPR019271">
    <property type="entry name" value="DUF2284_metal-binding"/>
</dbReference>
<accession>A0A5K7YP90</accession>
<sequence>MGSDTESRMTYRQQLARLTREAKRLGATSAAIILSEDIQVKDNLAALCNGDYTCPNYGLAASCPPYVKGPVEFRKWQAESKYSVTVKIEVPASAMFSDERKEVMQLLHQIVAAVEQKAVEAGFVKSKAFAGGSCKELFCEDQEACCVVAENKTCRHIEVARPSMSGFGIDVTRLMQSCGWSAPKAEQSNVSDQNATSWVAGLILLA</sequence>
<evidence type="ECO:0000313" key="1">
    <source>
        <dbReference type="EMBL" id="BBO71602.1"/>
    </source>
</evidence>
<dbReference type="KEGG" id="dalk:DSCA_55320"/>
<organism evidence="1 2">
    <name type="scientific">Desulfosarcina alkanivorans</name>
    <dbReference type="NCBI Taxonomy" id="571177"/>
    <lineage>
        <taxon>Bacteria</taxon>
        <taxon>Pseudomonadati</taxon>
        <taxon>Thermodesulfobacteriota</taxon>
        <taxon>Desulfobacteria</taxon>
        <taxon>Desulfobacterales</taxon>
        <taxon>Desulfosarcinaceae</taxon>
        <taxon>Desulfosarcina</taxon>
    </lineage>
</organism>
<protein>
    <recommendedName>
        <fullName evidence="3">Metal-binding protein</fullName>
    </recommendedName>
</protein>